<evidence type="ECO:0000256" key="9">
    <source>
        <dbReference type="ARBA" id="ARBA00023277"/>
    </source>
</evidence>
<evidence type="ECO:0000256" key="16">
    <source>
        <dbReference type="RuleBase" id="RU361169"/>
    </source>
</evidence>
<keyword evidence="6 16" id="KW-0378">Hydrolase</keyword>
<evidence type="ECO:0000313" key="19">
    <source>
        <dbReference type="Proteomes" id="UP000054383"/>
    </source>
</evidence>
<comment type="function">
    <text evidence="13">Specific in hydrolyzing the terminal glycosidic bond of polygalacturonic acid and oligogalacturonates.</text>
</comment>
<evidence type="ECO:0000256" key="7">
    <source>
        <dbReference type="ARBA" id="ARBA00023157"/>
    </source>
</evidence>
<evidence type="ECO:0000256" key="1">
    <source>
        <dbReference type="ARBA" id="ARBA00004613"/>
    </source>
</evidence>
<dbReference type="PANTHER" id="PTHR31736:SF12">
    <property type="entry name" value="EXO-POLYGALACTURONASE, PUTATIVE-RELATED"/>
    <property type="match status" value="1"/>
</dbReference>
<evidence type="ECO:0000256" key="11">
    <source>
        <dbReference type="ARBA" id="ARBA00023316"/>
    </source>
</evidence>
<dbReference type="SUPFAM" id="SSF51126">
    <property type="entry name" value="Pectin lyase-like"/>
    <property type="match status" value="1"/>
</dbReference>
<evidence type="ECO:0000313" key="18">
    <source>
        <dbReference type="EMBL" id="CRG83317.1"/>
    </source>
</evidence>
<feature type="chain" id="PRO_5006711018" description="galacturonan 1,4-alpha-galacturonidase" evidence="17">
    <location>
        <begin position="17"/>
        <end position="442"/>
    </location>
</feature>
<dbReference type="GO" id="GO:0047911">
    <property type="term" value="F:galacturan 1,4-alpha-galacturonidase activity"/>
    <property type="evidence" value="ECO:0007669"/>
    <property type="project" value="UniProtKB-EC"/>
</dbReference>
<keyword evidence="5" id="KW-0677">Repeat</keyword>
<reference evidence="18 19" key="1">
    <citation type="submission" date="2015-04" db="EMBL/GenBank/DDBJ databases">
        <authorList>
            <person name="Syromyatnikov M.Y."/>
            <person name="Popov V.N."/>
        </authorList>
    </citation>
    <scope>NUCLEOTIDE SEQUENCE [LARGE SCALE GENOMIC DNA]</scope>
    <source>
        <strain evidence="18">WF-38-12</strain>
    </source>
</reference>
<proteinExistence type="inferred from homology"/>
<gene>
    <name evidence="18" type="ORF">PISL3812_00668</name>
</gene>
<dbReference type="InterPro" id="IPR011050">
    <property type="entry name" value="Pectin_lyase_fold/virulence"/>
</dbReference>
<feature type="signal peptide" evidence="17">
    <location>
        <begin position="1"/>
        <end position="16"/>
    </location>
</feature>
<protein>
    <recommendedName>
        <fullName evidence="14">galacturonan 1,4-alpha-galacturonidase</fullName>
        <ecNumber evidence="14">3.2.1.67</ecNumber>
    </recommendedName>
</protein>
<dbReference type="SMART" id="SM00710">
    <property type="entry name" value="PbH1"/>
    <property type="match status" value="6"/>
</dbReference>
<keyword evidence="19" id="KW-1185">Reference proteome</keyword>
<dbReference type="AlphaFoldDB" id="A0A0U1LJW9"/>
<dbReference type="OrthoDB" id="187139at2759"/>
<dbReference type="GO" id="GO:0004650">
    <property type="term" value="F:polygalacturonase activity"/>
    <property type="evidence" value="ECO:0007669"/>
    <property type="project" value="InterPro"/>
</dbReference>
<keyword evidence="4 17" id="KW-0732">Signal</keyword>
<accession>A0A0U1LJW9</accession>
<evidence type="ECO:0000256" key="14">
    <source>
        <dbReference type="ARBA" id="ARBA00038933"/>
    </source>
</evidence>
<name>A0A0U1LJW9_TALIS</name>
<evidence type="ECO:0000256" key="2">
    <source>
        <dbReference type="ARBA" id="ARBA00008834"/>
    </source>
</evidence>
<evidence type="ECO:0000256" key="10">
    <source>
        <dbReference type="ARBA" id="ARBA00023295"/>
    </source>
</evidence>
<evidence type="ECO:0000256" key="13">
    <source>
        <dbReference type="ARBA" id="ARBA00037312"/>
    </source>
</evidence>
<keyword evidence="10 16" id="KW-0326">Glycosidase</keyword>
<keyword evidence="9" id="KW-0119">Carbohydrate metabolism</keyword>
<evidence type="ECO:0000256" key="12">
    <source>
        <dbReference type="ARBA" id="ARBA00023326"/>
    </source>
</evidence>
<dbReference type="PANTHER" id="PTHR31736">
    <property type="match status" value="1"/>
</dbReference>
<organism evidence="18 19">
    <name type="scientific">Talaromyces islandicus</name>
    <name type="common">Penicillium islandicum</name>
    <dbReference type="NCBI Taxonomy" id="28573"/>
    <lineage>
        <taxon>Eukaryota</taxon>
        <taxon>Fungi</taxon>
        <taxon>Dikarya</taxon>
        <taxon>Ascomycota</taxon>
        <taxon>Pezizomycotina</taxon>
        <taxon>Eurotiomycetes</taxon>
        <taxon>Eurotiomycetidae</taxon>
        <taxon>Eurotiales</taxon>
        <taxon>Trichocomaceae</taxon>
        <taxon>Talaromyces</taxon>
        <taxon>Talaromyces sect. Islandici</taxon>
    </lineage>
</organism>
<dbReference type="EC" id="3.2.1.67" evidence="14"/>
<dbReference type="EMBL" id="CVMT01000001">
    <property type="protein sequence ID" value="CRG83317.1"/>
    <property type="molecule type" value="Genomic_DNA"/>
</dbReference>
<evidence type="ECO:0000256" key="17">
    <source>
        <dbReference type="SAM" id="SignalP"/>
    </source>
</evidence>
<dbReference type="InterPro" id="IPR000743">
    <property type="entry name" value="Glyco_hydro_28"/>
</dbReference>
<dbReference type="InterPro" id="IPR012334">
    <property type="entry name" value="Pectin_lyas_fold"/>
</dbReference>
<comment type="similarity">
    <text evidence="2 16">Belongs to the glycosyl hydrolase 28 family.</text>
</comment>
<keyword evidence="12" id="KW-0624">Polysaccharide degradation</keyword>
<evidence type="ECO:0000256" key="3">
    <source>
        <dbReference type="ARBA" id="ARBA00022525"/>
    </source>
</evidence>
<comment type="subcellular location">
    <subcellularLocation>
        <location evidence="1">Secreted</location>
    </subcellularLocation>
</comment>
<evidence type="ECO:0000256" key="5">
    <source>
        <dbReference type="ARBA" id="ARBA00022737"/>
    </source>
</evidence>
<dbReference type="GO" id="GO:0071555">
    <property type="term" value="P:cell wall organization"/>
    <property type="evidence" value="ECO:0007669"/>
    <property type="project" value="UniProtKB-KW"/>
</dbReference>
<evidence type="ECO:0000256" key="8">
    <source>
        <dbReference type="ARBA" id="ARBA00023180"/>
    </source>
</evidence>
<sequence>MRSTLLNLLWAVPASAYVVQDGNKCELYPESLNNHGDPADDSPSILQAFANCGQDGQVIFTENTFYINSVLNTTNLVNCDVSVRGELQFSTDIGYWRDNVYSVVFQNQSTAWLFGGENVTLRSEEGGWINGNGQTWYTWAQGTSNIPGRPITITFFNSTNLWVDGLNITQPQFWATLVWQSYNVSLTNLYVSATSNDGSSVVNTDGYDSWQSDLLLVENADITNGDDCIAAKGNTSNLLVRNITCHEGSNGITIGSIGQYPDTPDYVQNVTFDNVRCLGCLDGAFIKTWSGTPVTRDSNGDAGGGGTGLVKNVTYSNFYMENVGLPIQISQCIYAEANGSGCNTSTLQIEDVSWVNITGTSQFNIAASMYCSDAAPCPGIKFDNVSIQSVNQTLGLPAYGTDQQDEVFQCANLIDRDSTGIPCNLVAPDNYGQIVTSNVQAQ</sequence>
<keyword evidence="7" id="KW-1015">Disulfide bond</keyword>
<dbReference type="GO" id="GO:0005576">
    <property type="term" value="C:extracellular region"/>
    <property type="evidence" value="ECO:0007669"/>
    <property type="project" value="UniProtKB-SubCell"/>
</dbReference>
<keyword evidence="11" id="KW-0961">Cell wall biogenesis/degradation</keyword>
<dbReference type="STRING" id="28573.A0A0U1LJW9"/>
<evidence type="ECO:0000256" key="6">
    <source>
        <dbReference type="ARBA" id="ARBA00022801"/>
    </source>
</evidence>
<dbReference type="Gene3D" id="2.160.20.10">
    <property type="entry name" value="Single-stranded right-handed beta-helix, Pectin lyase-like"/>
    <property type="match status" value="1"/>
</dbReference>
<dbReference type="GO" id="GO:0045490">
    <property type="term" value="P:pectin catabolic process"/>
    <property type="evidence" value="ECO:0007669"/>
    <property type="project" value="UniProtKB-ARBA"/>
</dbReference>
<evidence type="ECO:0000256" key="4">
    <source>
        <dbReference type="ARBA" id="ARBA00022729"/>
    </source>
</evidence>
<dbReference type="Pfam" id="PF00295">
    <property type="entry name" value="Glyco_hydro_28"/>
    <property type="match status" value="1"/>
</dbReference>
<comment type="catalytic activity">
    <reaction evidence="15">
        <text>[(1-&gt;4)-alpha-D-galacturonosyl](n) + H2O = alpha-D-galacturonate + [(1-&gt;4)-alpha-D-galacturonosyl](n-1)</text>
        <dbReference type="Rhea" id="RHEA:14117"/>
        <dbReference type="Rhea" id="RHEA-COMP:14570"/>
        <dbReference type="Rhea" id="RHEA-COMP:14572"/>
        <dbReference type="ChEBI" id="CHEBI:15377"/>
        <dbReference type="ChEBI" id="CHEBI:58658"/>
        <dbReference type="ChEBI" id="CHEBI:140523"/>
        <dbReference type="EC" id="3.2.1.67"/>
    </reaction>
</comment>
<dbReference type="OMA" id="TQPQFWA"/>
<dbReference type="InterPro" id="IPR006626">
    <property type="entry name" value="PbH1"/>
</dbReference>
<evidence type="ECO:0000256" key="15">
    <source>
        <dbReference type="ARBA" id="ARBA00048766"/>
    </source>
</evidence>
<keyword evidence="8" id="KW-0325">Glycoprotein</keyword>
<dbReference type="Proteomes" id="UP000054383">
    <property type="component" value="Unassembled WGS sequence"/>
</dbReference>
<keyword evidence="3" id="KW-0964">Secreted</keyword>